<dbReference type="AlphaFoldDB" id="A0A2H0YYE5"/>
<evidence type="ECO:0000256" key="1">
    <source>
        <dbReference type="ARBA" id="ARBA00004651"/>
    </source>
</evidence>
<evidence type="ECO:0000256" key="4">
    <source>
        <dbReference type="ARBA" id="ARBA00023136"/>
    </source>
</evidence>
<reference evidence="6 7" key="1">
    <citation type="submission" date="2017-09" db="EMBL/GenBank/DDBJ databases">
        <title>Depth-based differentiation of microbial function through sediment-hosted aquifers and enrichment of novel symbionts in the deep terrestrial subsurface.</title>
        <authorList>
            <person name="Probst A.J."/>
            <person name="Ladd B."/>
            <person name="Jarett J.K."/>
            <person name="Geller-Mcgrath D.E."/>
            <person name="Sieber C.M."/>
            <person name="Emerson J.B."/>
            <person name="Anantharaman K."/>
            <person name="Thomas B.C."/>
            <person name="Malmstrom R."/>
            <person name="Stieglmeier M."/>
            <person name="Klingl A."/>
            <person name="Woyke T."/>
            <person name="Ryan C.M."/>
            <person name="Banfield J.F."/>
        </authorList>
    </citation>
    <scope>NUCLEOTIDE SEQUENCE [LARGE SCALE GENOMIC DNA]</scope>
    <source>
        <strain evidence="6">CG08_land_8_20_14_0_20_40_16</strain>
    </source>
</reference>
<dbReference type="GO" id="GO:0005886">
    <property type="term" value="C:plasma membrane"/>
    <property type="evidence" value="ECO:0007669"/>
    <property type="project" value="UniProtKB-SubCell"/>
</dbReference>
<evidence type="ECO:0000256" key="5">
    <source>
        <dbReference type="SAM" id="Phobius"/>
    </source>
</evidence>
<dbReference type="PANTHER" id="PTHR46494:SF3">
    <property type="entry name" value="ZINC TRANSPORT PROTEIN ZNTB"/>
    <property type="match status" value="1"/>
</dbReference>
<dbReference type="GO" id="GO:0015087">
    <property type="term" value="F:cobalt ion transmembrane transporter activity"/>
    <property type="evidence" value="ECO:0007669"/>
    <property type="project" value="TreeGrafter"/>
</dbReference>
<keyword evidence="2 5" id="KW-0812">Transmembrane</keyword>
<protein>
    <recommendedName>
        <fullName evidence="8">Magnesium and cobalt transport protein CorA</fullName>
    </recommendedName>
</protein>
<name>A0A2H0YYE5_9BACT</name>
<evidence type="ECO:0000313" key="6">
    <source>
        <dbReference type="EMBL" id="PIS42762.1"/>
    </source>
</evidence>
<dbReference type="GO" id="GO:0050897">
    <property type="term" value="F:cobalt ion binding"/>
    <property type="evidence" value="ECO:0007669"/>
    <property type="project" value="TreeGrafter"/>
</dbReference>
<comment type="caution">
    <text evidence="6">The sequence shown here is derived from an EMBL/GenBank/DDBJ whole genome shotgun (WGS) entry which is preliminary data.</text>
</comment>
<feature type="transmembrane region" description="Helical" evidence="5">
    <location>
        <begin position="35"/>
        <end position="55"/>
    </location>
</feature>
<dbReference type="PANTHER" id="PTHR46494">
    <property type="entry name" value="CORA FAMILY METAL ION TRANSPORTER (EUROFUNG)"/>
    <property type="match status" value="1"/>
</dbReference>
<evidence type="ECO:0008006" key="8">
    <source>
        <dbReference type="Google" id="ProtNLM"/>
    </source>
</evidence>
<comment type="subcellular location">
    <subcellularLocation>
        <location evidence="1">Cell membrane</location>
        <topology evidence="1">Multi-pass membrane protein</topology>
    </subcellularLocation>
</comment>
<evidence type="ECO:0000256" key="3">
    <source>
        <dbReference type="ARBA" id="ARBA00022989"/>
    </source>
</evidence>
<dbReference type="Pfam" id="PF01544">
    <property type="entry name" value="CorA"/>
    <property type="match status" value="1"/>
</dbReference>
<organism evidence="6 7">
    <name type="scientific">Candidatus Kerfeldbacteria bacterium CG08_land_8_20_14_0_20_40_16</name>
    <dbReference type="NCBI Taxonomy" id="2014244"/>
    <lineage>
        <taxon>Bacteria</taxon>
        <taxon>Candidatus Kerfeldiibacteriota</taxon>
    </lineage>
</organism>
<dbReference type="InterPro" id="IPR045863">
    <property type="entry name" value="CorA_TM1_TM2"/>
</dbReference>
<keyword evidence="3 5" id="KW-1133">Transmembrane helix</keyword>
<dbReference type="GO" id="GO:0015095">
    <property type="term" value="F:magnesium ion transmembrane transporter activity"/>
    <property type="evidence" value="ECO:0007669"/>
    <property type="project" value="TreeGrafter"/>
</dbReference>
<dbReference type="Proteomes" id="UP000231542">
    <property type="component" value="Unassembled WGS sequence"/>
</dbReference>
<dbReference type="Gene3D" id="1.20.58.340">
    <property type="entry name" value="Magnesium transport protein CorA, transmembrane region"/>
    <property type="match status" value="1"/>
</dbReference>
<proteinExistence type="predicted"/>
<dbReference type="InterPro" id="IPR002523">
    <property type="entry name" value="MgTranspt_CorA/ZnTranspt_ZntB"/>
</dbReference>
<evidence type="ECO:0000313" key="7">
    <source>
        <dbReference type="Proteomes" id="UP000231542"/>
    </source>
</evidence>
<accession>A0A2H0YYE5</accession>
<dbReference type="EMBL" id="PEXU01000022">
    <property type="protein sequence ID" value="PIS42762.1"/>
    <property type="molecule type" value="Genomic_DNA"/>
</dbReference>
<keyword evidence="4 5" id="KW-0472">Membrane</keyword>
<evidence type="ECO:0000256" key="2">
    <source>
        <dbReference type="ARBA" id="ARBA00022692"/>
    </source>
</evidence>
<dbReference type="GO" id="GO:0000287">
    <property type="term" value="F:magnesium ion binding"/>
    <property type="evidence" value="ECO:0007669"/>
    <property type="project" value="TreeGrafter"/>
</dbReference>
<sequence>MKTLTAISVTMLPVTLVASIFGMNTTYMPLKENPLGFWLILAINVLIISTLILFLKKKRWI</sequence>
<dbReference type="SUPFAM" id="SSF144083">
    <property type="entry name" value="Magnesium transport protein CorA, transmembrane region"/>
    <property type="match status" value="1"/>
</dbReference>
<gene>
    <name evidence="6" type="ORF">COT24_01845</name>
</gene>